<dbReference type="SUPFAM" id="SSF82771">
    <property type="entry name" value="GIY-YIG endonuclease"/>
    <property type="match status" value="1"/>
</dbReference>
<name>A0ABR7T856_HELCL</name>
<dbReference type="Gene3D" id="1.10.10.10">
    <property type="entry name" value="Winged helix-like DNA-binding domain superfamily/Winged helix DNA-binding domain"/>
    <property type="match status" value="1"/>
</dbReference>
<evidence type="ECO:0000259" key="1">
    <source>
        <dbReference type="Pfam" id="PF09860"/>
    </source>
</evidence>
<dbReference type="InterPro" id="IPR018656">
    <property type="entry name" value="DUF2087"/>
</dbReference>
<dbReference type="EMBL" id="JACVHF010000024">
    <property type="protein sequence ID" value="MBC9786069.1"/>
    <property type="molecule type" value="Genomic_DNA"/>
</dbReference>
<dbReference type="Proteomes" id="UP000617402">
    <property type="component" value="Unassembled WGS sequence"/>
</dbReference>
<dbReference type="CDD" id="cd10451">
    <property type="entry name" value="GIY-YIG_LuxR_like"/>
    <property type="match status" value="1"/>
</dbReference>
<dbReference type="SUPFAM" id="SSF46894">
    <property type="entry name" value="C-terminal effector domain of the bipartite response regulators"/>
    <property type="match status" value="1"/>
</dbReference>
<feature type="domain" description="DUF2087" evidence="1">
    <location>
        <begin position="182"/>
        <end position="249"/>
    </location>
</feature>
<protein>
    <submittedName>
        <fullName evidence="2">DUF2087 domain-containing protein</fullName>
    </submittedName>
</protein>
<dbReference type="RefSeq" id="WP_188041497.1">
    <property type="nucleotide sequence ID" value="NZ_JACVHF010000024.1"/>
</dbReference>
<evidence type="ECO:0000313" key="2">
    <source>
        <dbReference type="EMBL" id="MBC9786069.1"/>
    </source>
</evidence>
<organism evidence="2 3">
    <name type="scientific">Heliobacterium chlorum</name>
    <dbReference type="NCBI Taxonomy" id="2698"/>
    <lineage>
        <taxon>Bacteria</taxon>
        <taxon>Bacillati</taxon>
        <taxon>Bacillota</taxon>
        <taxon>Clostridia</taxon>
        <taxon>Eubacteriales</taxon>
        <taxon>Heliobacteriaceae</taxon>
        <taxon>Heliobacterium</taxon>
    </lineage>
</organism>
<dbReference type="Pfam" id="PF09860">
    <property type="entry name" value="DUF2087"/>
    <property type="match status" value="1"/>
</dbReference>
<evidence type="ECO:0000313" key="3">
    <source>
        <dbReference type="Proteomes" id="UP000617402"/>
    </source>
</evidence>
<keyword evidence="3" id="KW-1185">Reference proteome</keyword>
<sequence length="391" mass="45832">MSNDYFWEASLDEIKRGYRWDEKMKSFVCIVCGTAFLQGQVFPIEDRFFDAEKSAELHVAQEHGSMFQVLLELDKKYTGITDHQKKLLTFFYNGYSDKEICDELGGSASTIRNHRFNLKEKERQAKAFLAMMELLKDTLDKGDKSEDTKGNPKGGPVSPVITEAEAEKVLRSCFKEGLEGPLTRFPDKEKRRIIILNHLIRKFAQNRKYSEKEVNEIIKEVYPDYAIIRRCFIDYGYMERADDGSAYWVKTDVNADDSMEKVQAEKGDSMDKERRSQIKREYKESFRDMGIIQIKNQQTGKVFIETSKNLSAAFNKNRFTLMHGAHRNKELQQDWNTYGADQFTFEVLEQIKPTEEVNRDYTEELKMLEEIWMDKLQPYGDKGYHKMPKEK</sequence>
<dbReference type="InterPro" id="IPR035901">
    <property type="entry name" value="GIY-YIG_endonuc_sf"/>
</dbReference>
<comment type="caution">
    <text evidence="2">The sequence shown here is derived from an EMBL/GenBank/DDBJ whole genome shotgun (WGS) entry which is preliminary data.</text>
</comment>
<gene>
    <name evidence="2" type="ORF">H1S01_16485</name>
</gene>
<accession>A0ABR7T856</accession>
<dbReference type="Gene3D" id="3.40.1440.10">
    <property type="entry name" value="GIY-YIG endonuclease"/>
    <property type="match status" value="1"/>
</dbReference>
<proteinExistence type="predicted"/>
<reference evidence="2 3" key="1">
    <citation type="submission" date="2020-07" db="EMBL/GenBank/DDBJ databases">
        <title>Draft whole-genome sequence of Heliobacterium chlorum DSM 3682, type strain.</title>
        <authorList>
            <person name="Kyndt J.A."/>
            <person name="Meyer T.E."/>
            <person name="Imhoff J.F."/>
        </authorList>
    </citation>
    <scope>NUCLEOTIDE SEQUENCE [LARGE SCALE GENOMIC DNA]</scope>
    <source>
        <strain evidence="2 3">DSM 3682</strain>
    </source>
</reference>
<dbReference type="InterPro" id="IPR036388">
    <property type="entry name" value="WH-like_DNA-bd_sf"/>
</dbReference>
<dbReference type="InterPro" id="IPR016032">
    <property type="entry name" value="Sig_transdc_resp-reg_C-effctor"/>
</dbReference>